<organism evidence="1">
    <name type="scientific">Rhizophora mucronata</name>
    <name type="common">Asiatic mangrove</name>
    <dbReference type="NCBI Taxonomy" id="61149"/>
    <lineage>
        <taxon>Eukaryota</taxon>
        <taxon>Viridiplantae</taxon>
        <taxon>Streptophyta</taxon>
        <taxon>Embryophyta</taxon>
        <taxon>Tracheophyta</taxon>
        <taxon>Spermatophyta</taxon>
        <taxon>Magnoliopsida</taxon>
        <taxon>eudicotyledons</taxon>
        <taxon>Gunneridae</taxon>
        <taxon>Pentapetalae</taxon>
        <taxon>rosids</taxon>
        <taxon>fabids</taxon>
        <taxon>Malpighiales</taxon>
        <taxon>Rhizophoraceae</taxon>
        <taxon>Rhizophora</taxon>
    </lineage>
</organism>
<proteinExistence type="predicted"/>
<reference evidence="1" key="1">
    <citation type="submission" date="2018-02" db="EMBL/GenBank/DDBJ databases">
        <title>Rhizophora mucronata_Transcriptome.</title>
        <authorList>
            <person name="Meera S.P."/>
            <person name="Sreeshan A."/>
            <person name="Augustine A."/>
        </authorList>
    </citation>
    <scope>NUCLEOTIDE SEQUENCE</scope>
    <source>
        <tissue evidence="1">Leaf</tissue>
    </source>
</reference>
<dbReference type="EMBL" id="GGEC01059982">
    <property type="protein sequence ID" value="MBX40466.1"/>
    <property type="molecule type" value="Transcribed_RNA"/>
</dbReference>
<protein>
    <submittedName>
        <fullName evidence="1">Uncharacterized protein</fullName>
    </submittedName>
</protein>
<sequence>MYGLKVRKEELVNKIRTKNPKNIQEIKIEKAISVPD</sequence>
<dbReference type="AlphaFoldDB" id="A0A2P2NDA5"/>
<accession>A0A2P2NDA5</accession>
<evidence type="ECO:0000313" key="1">
    <source>
        <dbReference type="EMBL" id="MBX40466.1"/>
    </source>
</evidence>
<name>A0A2P2NDA5_RHIMU</name>